<proteinExistence type="predicted"/>
<dbReference type="GO" id="GO:0070967">
    <property type="term" value="F:coenzyme F420 binding"/>
    <property type="evidence" value="ECO:0007669"/>
    <property type="project" value="TreeGrafter"/>
</dbReference>
<dbReference type="InterPro" id="IPR052019">
    <property type="entry name" value="F420H2_bilvrd_red/Heme_oxyg"/>
</dbReference>
<dbReference type="RefSeq" id="WP_013494160.1">
    <property type="nucleotide sequence ID" value="NC_014830.1"/>
</dbReference>
<dbReference type="GO" id="GO:0016627">
    <property type="term" value="F:oxidoreductase activity, acting on the CH-CH group of donors"/>
    <property type="evidence" value="ECO:0007669"/>
    <property type="project" value="TreeGrafter"/>
</dbReference>
<accession>E6SEH1</accession>
<dbReference type="NCBIfam" id="TIGR03668">
    <property type="entry name" value="Rv0121_F420"/>
    <property type="match status" value="1"/>
</dbReference>
<evidence type="ECO:0000313" key="4">
    <source>
        <dbReference type="Proteomes" id="UP000008914"/>
    </source>
</evidence>
<organism evidence="3 4">
    <name type="scientific">Intrasporangium calvum (strain ATCC 23552 / DSM 43043 / JCM 3097 / NBRC 12989 / NCIMB 10167 / NRRL B-3866 / 7 KIP)</name>
    <dbReference type="NCBI Taxonomy" id="710696"/>
    <lineage>
        <taxon>Bacteria</taxon>
        <taxon>Bacillati</taxon>
        <taxon>Actinomycetota</taxon>
        <taxon>Actinomycetes</taxon>
        <taxon>Micrococcales</taxon>
        <taxon>Intrasporangiaceae</taxon>
        <taxon>Intrasporangium</taxon>
    </lineage>
</organism>
<protein>
    <submittedName>
        <fullName evidence="3">F420-dependent enzyme</fullName>
    </submittedName>
</protein>
<dbReference type="AlphaFoldDB" id="E6SEH1"/>
<dbReference type="HOGENOM" id="CLU_115786_0_0_11"/>
<dbReference type="KEGG" id="ica:Intca_3367"/>
<dbReference type="InterPro" id="IPR011576">
    <property type="entry name" value="Pyridox_Oxase_N"/>
</dbReference>
<dbReference type="SUPFAM" id="SSF50475">
    <property type="entry name" value="FMN-binding split barrel"/>
    <property type="match status" value="1"/>
</dbReference>
<evidence type="ECO:0000256" key="1">
    <source>
        <dbReference type="ARBA" id="ARBA00023002"/>
    </source>
</evidence>
<dbReference type="InterPro" id="IPR012349">
    <property type="entry name" value="Split_barrel_FMN-bd"/>
</dbReference>
<dbReference type="Gene3D" id="2.30.110.10">
    <property type="entry name" value="Electron Transport, Fmn-binding Protein, Chain A"/>
    <property type="match status" value="1"/>
</dbReference>
<dbReference type="STRING" id="710696.Intca_3367"/>
<dbReference type="GO" id="GO:0005829">
    <property type="term" value="C:cytosol"/>
    <property type="evidence" value="ECO:0007669"/>
    <property type="project" value="TreeGrafter"/>
</dbReference>
<name>E6SEH1_INTC7</name>
<dbReference type="PANTHER" id="PTHR35176:SF2">
    <property type="entry name" value="F420H(2)-DEPENDENT REDUCTASE RV1155"/>
    <property type="match status" value="1"/>
</dbReference>
<dbReference type="eggNOG" id="COG3467">
    <property type="taxonomic scope" value="Bacteria"/>
</dbReference>
<dbReference type="EMBL" id="CP002343">
    <property type="protein sequence ID" value="ADU49848.1"/>
    <property type="molecule type" value="Genomic_DNA"/>
</dbReference>
<gene>
    <name evidence="3" type="ordered locus">Intca_3367</name>
</gene>
<dbReference type="OrthoDB" id="9812086at2"/>
<dbReference type="Pfam" id="PF01243">
    <property type="entry name" value="PNPOx_N"/>
    <property type="match status" value="1"/>
</dbReference>
<evidence type="ECO:0000313" key="3">
    <source>
        <dbReference type="EMBL" id="ADU49848.1"/>
    </source>
</evidence>
<evidence type="ECO:0000259" key="2">
    <source>
        <dbReference type="Pfam" id="PF01243"/>
    </source>
</evidence>
<dbReference type="InterPro" id="IPR019967">
    <property type="entry name" value="F420-dep_enz_PPOX_Rv0121"/>
</dbReference>
<keyword evidence="1" id="KW-0560">Oxidoreductase</keyword>
<dbReference type="PANTHER" id="PTHR35176">
    <property type="entry name" value="HEME OXYGENASE HI_0854-RELATED"/>
    <property type="match status" value="1"/>
</dbReference>
<sequence>MEPAQQPWARDRFATAPVARLATITADGSPHLVPVVFVLEPDRDVVWHVVDAKPKSTRALQRLANIGAHPRVSLLVDHYEDDWSTLWWVRADGDATVVGLAHPEASPALDALILKYPAYAVERPEGPMVRVAVDAWRAWAATPSAGP</sequence>
<dbReference type="Proteomes" id="UP000008914">
    <property type="component" value="Chromosome"/>
</dbReference>
<feature type="domain" description="Pyridoxamine 5'-phosphate oxidase N-terminal" evidence="2">
    <location>
        <begin position="10"/>
        <end position="138"/>
    </location>
</feature>
<keyword evidence="4" id="KW-1185">Reference proteome</keyword>
<reference evidence="3 4" key="1">
    <citation type="journal article" date="2010" name="Stand. Genomic Sci.">
        <title>Complete genome sequence of Intrasporangium calvum type strain (7 KIP).</title>
        <authorList>
            <person name="Del Rio T.G."/>
            <person name="Chertkov O."/>
            <person name="Yasawong M."/>
            <person name="Lucas S."/>
            <person name="Deshpande S."/>
            <person name="Cheng J.F."/>
            <person name="Detter C."/>
            <person name="Tapia R."/>
            <person name="Han C."/>
            <person name="Goodwin L."/>
            <person name="Pitluck S."/>
            <person name="Liolios K."/>
            <person name="Ivanova N."/>
            <person name="Mavromatis K."/>
            <person name="Pati A."/>
            <person name="Chen A."/>
            <person name="Palaniappan K."/>
            <person name="Land M."/>
            <person name="Hauser L."/>
            <person name="Chang Y.J."/>
            <person name="Jeffries C.D."/>
            <person name="Rohde M."/>
            <person name="Pukall R."/>
            <person name="Sikorski J."/>
            <person name="Goker M."/>
            <person name="Woyke T."/>
            <person name="Bristow J."/>
            <person name="Eisen J.A."/>
            <person name="Markowitz V."/>
            <person name="Hugenholtz P."/>
            <person name="Kyrpides N.C."/>
            <person name="Klenk H.P."/>
            <person name="Lapidus A."/>
        </authorList>
    </citation>
    <scope>NUCLEOTIDE SEQUENCE [LARGE SCALE GENOMIC DNA]</scope>
    <source>
        <strain evidence="4">ATCC 23552 / DSM 43043 / JCM 3097 / NBRC 12989 / 7 KIP</strain>
    </source>
</reference>